<organism evidence="12 13">
    <name type="scientific">Holothuria leucospilota</name>
    <name type="common">Black long sea cucumber</name>
    <name type="synonym">Mertensiothuria leucospilota</name>
    <dbReference type="NCBI Taxonomy" id="206669"/>
    <lineage>
        <taxon>Eukaryota</taxon>
        <taxon>Metazoa</taxon>
        <taxon>Echinodermata</taxon>
        <taxon>Eleutherozoa</taxon>
        <taxon>Echinozoa</taxon>
        <taxon>Holothuroidea</taxon>
        <taxon>Aspidochirotacea</taxon>
        <taxon>Aspidochirotida</taxon>
        <taxon>Holothuriidae</taxon>
        <taxon>Holothuria</taxon>
    </lineage>
</organism>
<dbReference type="PROSITE" id="PS50262">
    <property type="entry name" value="G_PROTEIN_RECEP_F1_2"/>
    <property type="match status" value="1"/>
</dbReference>
<dbReference type="GO" id="GO:0004930">
    <property type="term" value="F:G protein-coupled receptor activity"/>
    <property type="evidence" value="ECO:0007669"/>
    <property type="project" value="UniProtKB-KW"/>
</dbReference>
<accession>A0A9Q1HCP3</accession>
<dbReference type="PANTHER" id="PTHR45695:SF15">
    <property type="entry name" value="OPSIN RH2"/>
    <property type="match status" value="1"/>
</dbReference>
<comment type="similarity">
    <text evidence="8">Belongs to the G-protein coupled receptor 1 family.</text>
</comment>
<dbReference type="Proteomes" id="UP001152320">
    <property type="component" value="Chromosome 3"/>
</dbReference>
<sequence>MTTEVPFEYRVTGGDDGFNATQNPCFPSLPLNESLWFHAGYYKDLTQIPWIYYTFLAISIIVIIVGLTGNLMVIIVVLKHRSMRTTTNYYIFSLAVSDLFVTAFAMPWKIVTLMTDGDRVPVNPVICGIVEILMPFLVFTSVWTLVAISLDRYLVIVHPLKSRYFNTRARAMRNLIIIWILPFFVFSPYFYPFDAHTYYFCSEYGSIKRVICQHKLILKAPKLDTFYRFFQLVVIFLIPVGLLCFTCGGIAWRLLYYNEDDKMLKNSVKKEEKGRRKVAKMVLVVVFAFTLCWLPHYVVGFIASFSDVFEKSNFIFIQVLVYTCGFINSCMNPIIYALMSRAFRTCFWGILTICCPRYRHLVGGKTQRNNTRQQSMTAVSEGVSHTTNAHHGRRRPFLKQEMTQVTGISSDADDDICMKKMNNRGNADYSIDDKHRVIADENKEKRERLLNNLLDEADKGTQPAVGDGTKSGETTAKIDLNNGNDIDDNDKQTTANGGVSSLPQEKTEQNDSILSSPPLSPTSPISMSPSEHYENQPLL</sequence>
<feature type="compositionally biased region" description="Polar residues" evidence="9">
    <location>
        <begin position="492"/>
        <end position="504"/>
    </location>
</feature>
<dbReference type="PRINTS" id="PR00237">
    <property type="entry name" value="GPCRRHODOPSN"/>
</dbReference>
<keyword evidence="2 8" id="KW-0812">Transmembrane</keyword>
<evidence type="ECO:0000256" key="8">
    <source>
        <dbReference type="RuleBase" id="RU000688"/>
    </source>
</evidence>
<dbReference type="PROSITE" id="PS00237">
    <property type="entry name" value="G_PROTEIN_RECEP_F1_1"/>
    <property type="match status" value="1"/>
</dbReference>
<keyword evidence="4 8" id="KW-0297">G-protein coupled receptor</keyword>
<dbReference type="CDD" id="cd14993">
    <property type="entry name" value="7tmA_CCKR-like"/>
    <property type="match status" value="1"/>
</dbReference>
<keyword evidence="6 8" id="KW-0675">Receptor</keyword>
<evidence type="ECO:0000313" key="13">
    <source>
        <dbReference type="Proteomes" id="UP001152320"/>
    </source>
</evidence>
<evidence type="ECO:0000256" key="10">
    <source>
        <dbReference type="SAM" id="Phobius"/>
    </source>
</evidence>
<evidence type="ECO:0000256" key="7">
    <source>
        <dbReference type="ARBA" id="ARBA00023224"/>
    </source>
</evidence>
<dbReference type="SMART" id="SM01381">
    <property type="entry name" value="7TM_GPCR_Srsx"/>
    <property type="match status" value="1"/>
</dbReference>
<gene>
    <name evidence="12" type="ORF">HOLleu_07287</name>
</gene>
<feature type="transmembrane region" description="Helical" evidence="10">
    <location>
        <begin position="171"/>
        <end position="191"/>
    </location>
</feature>
<feature type="transmembrane region" description="Helical" evidence="10">
    <location>
        <begin position="229"/>
        <end position="257"/>
    </location>
</feature>
<comment type="caution">
    <text evidence="12">The sequence shown here is derived from an EMBL/GenBank/DDBJ whole genome shotgun (WGS) entry which is preliminary data.</text>
</comment>
<evidence type="ECO:0000256" key="6">
    <source>
        <dbReference type="ARBA" id="ARBA00023170"/>
    </source>
</evidence>
<dbReference type="PANTHER" id="PTHR45695">
    <property type="entry name" value="LEUCOKININ RECEPTOR-RELATED"/>
    <property type="match status" value="1"/>
</dbReference>
<keyword evidence="7 8" id="KW-0807">Transducer</keyword>
<dbReference type="AlphaFoldDB" id="A0A9Q1HCP3"/>
<name>A0A9Q1HCP3_HOLLE</name>
<evidence type="ECO:0000313" key="12">
    <source>
        <dbReference type="EMBL" id="KAJ8044517.1"/>
    </source>
</evidence>
<feature type="domain" description="G-protein coupled receptors family 1 profile" evidence="11">
    <location>
        <begin position="69"/>
        <end position="336"/>
    </location>
</feature>
<dbReference type="GO" id="GO:0005886">
    <property type="term" value="C:plasma membrane"/>
    <property type="evidence" value="ECO:0007669"/>
    <property type="project" value="TreeGrafter"/>
</dbReference>
<feature type="transmembrane region" description="Helical" evidence="10">
    <location>
        <begin position="50"/>
        <end position="77"/>
    </location>
</feature>
<reference evidence="12" key="1">
    <citation type="submission" date="2021-10" db="EMBL/GenBank/DDBJ databases">
        <title>Tropical sea cucumber genome reveals ecological adaptation and Cuvierian tubules defense mechanism.</title>
        <authorList>
            <person name="Chen T."/>
        </authorList>
    </citation>
    <scope>NUCLEOTIDE SEQUENCE</scope>
    <source>
        <strain evidence="12">Nanhai2018</strain>
        <tissue evidence="12">Muscle</tissue>
    </source>
</reference>
<evidence type="ECO:0000256" key="2">
    <source>
        <dbReference type="ARBA" id="ARBA00022692"/>
    </source>
</evidence>
<dbReference type="OrthoDB" id="2101615at2759"/>
<keyword evidence="13" id="KW-1185">Reference proteome</keyword>
<dbReference type="Pfam" id="PF00001">
    <property type="entry name" value="7tm_1"/>
    <property type="match status" value="1"/>
</dbReference>
<evidence type="ECO:0000256" key="4">
    <source>
        <dbReference type="ARBA" id="ARBA00023040"/>
    </source>
</evidence>
<proteinExistence type="inferred from homology"/>
<dbReference type="InterPro" id="IPR000276">
    <property type="entry name" value="GPCR_Rhodpsn"/>
</dbReference>
<feature type="transmembrane region" description="Helical" evidence="10">
    <location>
        <begin position="89"/>
        <end position="108"/>
    </location>
</feature>
<feature type="transmembrane region" description="Helical" evidence="10">
    <location>
        <begin position="315"/>
        <end position="338"/>
    </location>
</feature>
<feature type="transmembrane region" description="Helical" evidence="10">
    <location>
        <begin position="278"/>
        <end position="303"/>
    </location>
</feature>
<comment type="subcellular location">
    <subcellularLocation>
        <location evidence="1">Membrane</location>
        <topology evidence="1">Multi-pass membrane protein</topology>
    </subcellularLocation>
</comment>
<feature type="region of interest" description="Disordered" evidence="9">
    <location>
        <begin position="454"/>
        <end position="539"/>
    </location>
</feature>
<dbReference type="SUPFAM" id="SSF81321">
    <property type="entry name" value="Family A G protein-coupled receptor-like"/>
    <property type="match status" value="1"/>
</dbReference>
<dbReference type="Gene3D" id="1.20.1070.10">
    <property type="entry name" value="Rhodopsin 7-helix transmembrane proteins"/>
    <property type="match status" value="1"/>
</dbReference>
<evidence type="ECO:0000259" key="11">
    <source>
        <dbReference type="PROSITE" id="PS50262"/>
    </source>
</evidence>
<evidence type="ECO:0000256" key="1">
    <source>
        <dbReference type="ARBA" id="ARBA00004141"/>
    </source>
</evidence>
<evidence type="ECO:0000256" key="5">
    <source>
        <dbReference type="ARBA" id="ARBA00023136"/>
    </source>
</evidence>
<dbReference type="InterPro" id="IPR017452">
    <property type="entry name" value="GPCR_Rhodpsn_7TM"/>
</dbReference>
<protein>
    <submittedName>
        <fullName evidence="12">Tachykinin-like peptides receptor 86C</fullName>
    </submittedName>
</protein>
<feature type="compositionally biased region" description="Low complexity" evidence="9">
    <location>
        <begin position="512"/>
        <end position="530"/>
    </location>
</feature>
<evidence type="ECO:0000256" key="9">
    <source>
        <dbReference type="SAM" id="MobiDB-lite"/>
    </source>
</evidence>
<dbReference type="EMBL" id="JAIZAY010000003">
    <property type="protein sequence ID" value="KAJ8044517.1"/>
    <property type="molecule type" value="Genomic_DNA"/>
</dbReference>
<evidence type="ECO:0000256" key="3">
    <source>
        <dbReference type="ARBA" id="ARBA00022989"/>
    </source>
</evidence>
<keyword evidence="3 10" id="KW-1133">Transmembrane helix</keyword>
<keyword evidence="5 10" id="KW-0472">Membrane</keyword>
<feature type="transmembrane region" description="Helical" evidence="10">
    <location>
        <begin position="128"/>
        <end position="150"/>
    </location>
</feature>